<sequence>MNNLRELIKQVLKERTKDCGCGCHGKCAKAPMLNENLSAKITMTEHMSYHINNKKPLTENTFRYGSDAFLDLWAEARYLYSRDAINLSGEDKIIVETTHLGEYGLFEDEMVPLDLPIMEEEKVEENTSGGTLDDDENTSMIHIGTDTKTDSDILFEPKTGTFYINVIDAAGNRTNKLQVNTIDDVLVKFKNRWKWTKQGKAEFAADSLDEAKDGKHVLNKPKRGGSKKFYVYVRDPKTKKVKKVSFGAADGGQNLAVKIRDPKARKAFAKRQQCDKKKDRTTPGYWSCNIGRYWKSLGGNSNFSGYW</sequence>
<dbReference type="EMBL" id="LR796345">
    <property type="protein sequence ID" value="CAB4138630.1"/>
    <property type="molecule type" value="Genomic_DNA"/>
</dbReference>
<gene>
    <name evidence="1" type="ORF">UFOVP331_190</name>
</gene>
<protein>
    <submittedName>
        <fullName evidence="1">Uncharacterized protein</fullName>
    </submittedName>
</protein>
<name>A0A6J5M0R2_9CAUD</name>
<reference evidence="1" key="1">
    <citation type="submission" date="2020-04" db="EMBL/GenBank/DDBJ databases">
        <authorList>
            <person name="Chiriac C."/>
            <person name="Salcher M."/>
            <person name="Ghai R."/>
            <person name="Kavagutti S V."/>
        </authorList>
    </citation>
    <scope>NUCLEOTIDE SEQUENCE</scope>
</reference>
<organism evidence="1">
    <name type="scientific">uncultured Caudovirales phage</name>
    <dbReference type="NCBI Taxonomy" id="2100421"/>
    <lineage>
        <taxon>Viruses</taxon>
        <taxon>Duplodnaviria</taxon>
        <taxon>Heunggongvirae</taxon>
        <taxon>Uroviricota</taxon>
        <taxon>Caudoviricetes</taxon>
        <taxon>Peduoviridae</taxon>
        <taxon>Maltschvirus</taxon>
        <taxon>Maltschvirus maltsch</taxon>
    </lineage>
</organism>
<proteinExistence type="predicted"/>
<evidence type="ECO:0000313" key="1">
    <source>
        <dbReference type="EMBL" id="CAB4138630.1"/>
    </source>
</evidence>
<accession>A0A6J5M0R2</accession>